<gene>
    <name evidence="2" type="ORF">NTH_00993</name>
</gene>
<feature type="signal peptide" evidence="1">
    <location>
        <begin position="1"/>
        <end position="31"/>
    </location>
</feature>
<keyword evidence="1" id="KW-0732">Signal</keyword>
<feature type="chain" id="PRO_5046604332" evidence="1">
    <location>
        <begin position="32"/>
        <end position="146"/>
    </location>
</feature>
<dbReference type="RefSeq" id="WP_338528959.1">
    <property type="nucleotide sequence ID" value="NZ_CP030941.1"/>
</dbReference>
<evidence type="ECO:0000256" key="1">
    <source>
        <dbReference type="SAM" id="SignalP"/>
    </source>
</evidence>
<name>A0ABY5MH53_9HYPH</name>
<reference evidence="2 3" key="1">
    <citation type="submission" date="2018-07" db="EMBL/GenBank/DDBJ databases">
        <title>Genome sequence of Nitratireductor thuwali#1536.</title>
        <authorList>
            <person name="Michoud G."/>
            <person name="Merlino G."/>
            <person name="Sefrji F.O."/>
            <person name="Daffonchio D."/>
        </authorList>
    </citation>
    <scope>NUCLEOTIDE SEQUENCE [LARGE SCALE GENOMIC DNA]</scope>
    <source>
        <strain evidence="3">Nit1536</strain>
    </source>
</reference>
<sequence length="146" mass="15898">MPELNSLLHRHAKIIVIAVMGLGIALPSAFAANRACDGVKVEMTKARKEAYARLVASAMDNEFKPAQVGFFSIMESGNWSAAYISTPVSDDGVMFFQTIDGTKRFRDVWGGWAEPSERPELTAWARKLGAPADLAKCFAETVTGDE</sequence>
<proteinExistence type="predicted"/>
<keyword evidence="3" id="KW-1185">Reference proteome</keyword>
<organism evidence="2 3">
    <name type="scientific">Nitratireductor thuwali</name>
    <dbReference type="NCBI Taxonomy" id="2267699"/>
    <lineage>
        <taxon>Bacteria</taxon>
        <taxon>Pseudomonadati</taxon>
        <taxon>Pseudomonadota</taxon>
        <taxon>Alphaproteobacteria</taxon>
        <taxon>Hyphomicrobiales</taxon>
        <taxon>Phyllobacteriaceae</taxon>
        <taxon>Nitratireductor</taxon>
    </lineage>
</organism>
<accession>A0ABY5MH53</accession>
<evidence type="ECO:0000313" key="3">
    <source>
        <dbReference type="Proteomes" id="UP001342418"/>
    </source>
</evidence>
<evidence type="ECO:0000313" key="2">
    <source>
        <dbReference type="EMBL" id="UUP16546.1"/>
    </source>
</evidence>
<protein>
    <submittedName>
        <fullName evidence="2">Uncharacterized protein</fullName>
    </submittedName>
</protein>
<dbReference type="EMBL" id="CP030941">
    <property type="protein sequence ID" value="UUP16546.1"/>
    <property type="molecule type" value="Genomic_DNA"/>
</dbReference>
<dbReference type="Proteomes" id="UP001342418">
    <property type="component" value="Chromosome"/>
</dbReference>